<dbReference type="EMBL" id="BMJM01000002">
    <property type="protein sequence ID" value="GGE03530.1"/>
    <property type="molecule type" value="Genomic_DNA"/>
</dbReference>
<evidence type="ECO:0000313" key="2">
    <source>
        <dbReference type="EMBL" id="GGE03530.1"/>
    </source>
</evidence>
<dbReference type="Gene3D" id="2.160.10.10">
    <property type="entry name" value="Hexapeptide repeat proteins"/>
    <property type="match status" value="1"/>
</dbReference>
<evidence type="ECO:0000256" key="1">
    <source>
        <dbReference type="ARBA" id="ARBA00007274"/>
    </source>
</evidence>
<dbReference type="PANTHER" id="PTHR43300">
    <property type="entry name" value="ACETYLTRANSFERASE"/>
    <property type="match status" value="1"/>
</dbReference>
<comment type="similarity">
    <text evidence="1">Belongs to the transferase hexapeptide repeat family.</text>
</comment>
<dbReference type="InterPro" id="IPR011004">
    <property type="entry name" value="Trimer_LpxA-like_sf"/>
</dbReference>
<keyword evidence="3" id="KW-1185">Reference proteome</keyword>
<dbReference type="RefSeq" id="WP_188761584.1">
    <property type="nucleotide sequence ID" value="NZ_BMJM01000002.1"/>
</dbReference>
<reference evidence="2" key="1">
    <citation type="journal article" date="2014" name="Int. J. Syst. Evol. Microbiol.">
        <title>Complete genome sequence of Corynebacterium casei LMG S-19264T (=DSM 44701T), isolated from a smear-ripened cheese.</title>
        <authorList>
            <consortium name="US DOE Joint Genome Institute (JGI-PGF)"/>
            <person name="Walter F."/>
            <person name="Albersmeier A."/>
            <person name="Kalinowski J."/>
            <person name="Ruckert C."/>
        </authorList>
    </citation>
    <scope>NUCLEOTIDE SEQUENCE</scope>
    <source>
        <strain evidence="2">CGMCC 1.15519</strain>
    </source>
</reference>
<sequence length="200" mass="22429">MFSGIAEKLRIWRLRRNEYESLPLRAHFARRWQVEVGLYSYGCFDPWRVPPRTRIGRFCSIAKSARILDANHPMEALTTHPYLYEARFGVVPADRIDSVWLDIADDVWISHNAIITPGCKSIGRGAVIGAGAVVTRDVPPYAIMAGMPAKRLRDRFDAPTIAAIEASGWWLLDKAALADLVRRSPESVWHPTPANLAPLA</sequence>
<evidence type="ECO:0008006" key="4">
    <source>
        <dbReference type="Google" id="ProtNLM"/>
    </source>
</evidence>
<dbReference type="AlphaFoldDB" id="A0A917E4H9"/>
<accession>A0A917E4H9</accession>
<dbReference type="CDD" id="cd03349">
    <property type="entry name" value="LbH_XAT"/>
    <property type="match status" value="1"/>
</dbReference>
<comment type="caution">
    <text evidence="2">The sequence shown here is derived from an EMBL/GenBank/DDBJ whole genome shotgun (WGS) entry which is preliminary data.</text>
</comment>
<gene>
    <name evidence="2" type="ORF">GCM10011529_07520</name>
</gene>
<reference evidence="2" key="2">
    <citation type="submission" date="2020-09" db="EMBL/GenBank/DDBJ databases">
        <authorList>
            <person name="Sun Q."/>
            <person name="Zhou Y."/>
        </authorList>
    </citation>
    <scope>NUCLEOTIDE SEQUENCE</scope>
    <source>
        <strain evidence="2">CGMCC 1.15519</strain>
    </source>
</reference>
<dbReference type="Proteomes" id="UP000635071">
    <property type="component" value="Unassembled WGS sequence"/>
</dbReference>
<dbReference type="PANTHER" id="PTHR43300:SF11">
    <property type="entry name" value="ACETYLTRANSFERASE RV3034C-RELATED"/>
    <property type="match status" value="1"/>
</dbReference>
<dbReference type="SUPFAM" id="SSF51161">
    <property type="entry name" value="Trimeric LpxA-like enzymes"/>
    <property type="match status" value="1"/>
</dbReference>
<evidence type="ECO:0000313" key="3">
    <source>
        <dbReference type="Proteomes" id="UP000635071"/>
    </source>
</evidence>
<protein>
    <recommendedName>
        <fullName evidence="4">CatB-related O-acetyltransferase</fullName>
    </recommendedName>
</protein>
<proteinExistence type="inferred from homology"/>
<dbReference type="InterPro" id="IPR050179">
    <property type="entry name" value="Trans_hexapeptide_repeat"/>
</dbReference>
<name>A0A917E4H9_9SPHN</name>
<organism evidence="2 3">
    <name type="scientific">Sandarakinorhabdus glacialis</name>
    <dbReference type="NCBI Taxonomy" id="1614636"/>
    <lineage>
        <taxon>Bacteria</taxon>
        <taxon>Pseudomonadati</taxon>
        <taxon>Pseudomonadota</taxon>
        <taxon>Alphaproteobacteria</taxon>
        <taxon>Sphingomonadales</taxon>
        <taxon>Sphingosinicellaceae</taxon>
        <taxon>Sandarakinorhabdus</taxon>
    </lineage>
</organism>